<accession>A0A8T1Q262</accession>
<proteinExistence type="predicted"/>
<evidence type="ECO:0000313" key="1">
    <source>
        <dbReference type="EMBL" id="KAG6646770.1"/>
    </source>
</evidence>
<dbReference type="Proteomes" id="UP000811609">
    <property type="component" value="Chromosome 7"/>
</dbReference>
<reference evidence="1" key="1">
    <citation type="submission" date="2020-12" db="EMBL/GenBank/DDBJ databases">
        <title>WGS assembly of Carya illinoinensis cv. Pawnee.</title>
        <authorList>
            <person name="Platts A."/>
            <person name="Shu S."/>
            <person name="Wright S."/>
            <person name="Barry K."/>
            <person name="Edger P."/>
            <person name="Pires J.C."/>
            <person name="Schmutz J."/>
        </authorList>
    </citation>
    <scope>NUCLEOTIDE SEQUENCE</scope>
    <source>
        <tissue evidence="1">Leaf</tissue>
    </source>
</reference>
<evidence type="ECO:0000313" key="2">
    <source>
        <dbReference type="Proteomes" id="UP000811609"/>
    </source>
</evidence>
<protein>
    <submittedName>
        <fullName evidence="1">Uncharacterized protein</fullName>
    </submittedName>
</protein>
<keyword evidence="2" id="KW-1185">Reference proteome</keyword>
<comment type="caution">
    <text evidence="1">The sequence shown here is derived from an EMBL/GenBank/DDBJ whole genome shotgun (WGS) entry which is preliminary data.</text>
</comment>
<name>A0A8T1Q262_CARIL</name>
<dbReference type="EMBL" id="CM031815">
    <property type="protein sequence ID" value="KAG6646770.1"/>
    <property type="molecule type" value="Genomic_DNA"/>
</dbReference>
<sequence>MSPTATPSISSAVSASLHMASTSLLVGSFPCWKNTFLPSSQLFYSKGLTSSLRLVIMIAL</sequence>
<organism evidence="1 2">
    <name type="scientific">Carya illinoinensis</name>
    <name type="common">Pecan</name>
    <dbReference type="NCBI Taxonomy" id="32201"/>
    <lineage>
        <taxon>Eukaryota</taxon>
        <taxon>Viridiplantae</taxon>
        <taxon>Streptophyta</taxon>
        <taxon>Embryophyta</taxon>
        <taxon>Tracheophyta</taxon>
        <taxon>Spermatophyta</taxon>
        <taxon>Magnoliopsida</taxon>
        <taxon>eudicotyledons</taxon>
        <taxon>Gunneridae</taxon>
        <taxon>Pentapetalae</taxon>
        <taxon>rosids</taxon>
        <taxon>fabids</taxon>
        <taxon>Fagales</taxon>
        <taxon>Juglandaceae</taxon>
        <taxon>Carya</taxon>
    </lineage>
</organism>
<dbReference type="AlphaFoldDB" id="A0A8T1Q262"/>
<gene>
    <name evidence="1" type="ORF">CIPAW_07G031100</name>
</gene>